<evidence type="ECO:0000313" key="5">
    <source>
        <dbReference type="EMBL" id="CAB4821542.1"/>
    </source>
</evidence>
<dbReference type="EMBL" id="CAFBRB010000018">
    <property type="protein sequence ID" value="CAB5072311.1"/>
    <property type="molecule type" value="Genomic_DNA"/>
</dbReference>
<dbReference type="EMBL" id="CAEZZR010000017">
    <property type="protein sequence ID" value="CAB4766667.1"/>
    <property type="molecule type" value="Genomic_DNA"/>
</dbReference>
<reference evidence="9" key="1">
    <citation type="submission" date="2020-05" db="EMBL/GenBank/DDBJ databases">
        <authorList>
            <person name="Chiriac C."/>
            <person name="Salcher M."/>
            <person name="Ghai R."/>
            <person name="Kavagutti S V."/>
        </authorList>
    </citation>
    <scope>NUCLEOTIDE SEQUENCE</scope>
</reference>
<organism evidence="9">
    <name type="scientific">freshwater metagenome</name>
    <dbReference type="NCBI Taxonomy" id="449393"/>
    <lineage>
        <taxon>unclassified sequences</taxon>
        <taxon>metagenomes</taxon>
        <taxon>ecological metagenomes</taxon>
    </lineage>
</organism>
<dbReference type="AlphaFoldDB" id="A0A6J7SYR9"/>
<sequence>MNTQSAASSIVDVLRSRGEKLSVAESLTGGGLASAITAVPGASDIFLGGIVAYSNSLKESLLGVPSQDIEQFGVVSQEVAAAMAEGALHTLGTQWAISTTGVAGPGSHEGVPAGHVWIAICGPVRQTYFFDLPGGREEVRNAAISSALTAFSRILTTLGN</sequence>
<dbReference type="NCBIfam" id="TIGR00199">
    <property type="entry name" value="PncC_domain"/>
    <property type="match status" value="1"/>
</dbReference>
<evidence type="ECO:0000313" key="2">
    <source>
        <dbReference type="EMBL" id="CAB4649791.1"/>
    </source>
</evidence>
<evidence type="ECO:0000313" key="10">
    <source>
        <dbReference type="EMBL" id="CAB5072311.1"/>
    </source>
</evidence>
<dbReference type="EMBL" id="CAFBQK010000007">
    <property type="protein sequence ID" value="CAB5046106.1"/>
    <property type="molecule type" value="Genomic_DNA"/>
</dbReference>
<dbReference type="Gene3D" id="3.90.950.20">
    <property type="entry name" value="CinA-like"/>
    <property type="match status" value="1"/>
</dbReference>
<protein>
    <submittedName>
        <fullName evidence="9">Unannotated protein</fullName>
    </submittedName>
</protein>
<evidence type="ECO:0000313" key="6">
    <source>
        <dbReference type="EMBL" id="CAB4839525.1"/>
    </source>
</evidence>
<dbReference type="EMBL" id="CAFABI010000015">
    <property type="protein sequence ID" value="CAB4821542.1"/>
    <property type="molecule type" value="Genomic_DNA"/>
</dbReference>
<dbReference type="EMBL" id="CAFBOJ010000012">
    <property type="protein sequence ID" value="CAB4972082.1"/>
    <property type="molecule type" value="Genomic_DNA"/>
</dbReference>
<evidence type="ECO:0000313" key="3">
    <source>
        <dbReference type="EMBL" id="CAB4704183.1"/>
    </source>
</evidence>
<accession>A0A6J7SYR9</accession>
<dbReference type="SUPFAM" id="SSF142433">
    <property type="entry name" value="CinA-like"/>
    <property type="match status" value="1"/>
</dbReference>
<evidence type="ECO:0000313" key="9">
    <source>
        <dbReference type="EMBL" id="CAB5046106.1"/>
    </source>
</evidence>
<feature type="domain" description="CinA C-terminal" evidence="1">
    <location>
        <begin position="5"/>
        <end position="153"/>
    </location>
</feature>
<dbReference type="InterPro" id="IPR036653">
    <property type="entry name" value="CinA-like_C"/>
</dbReference>
<dbReference type="Pfam" id="PF02464">
    <property type="entry name" value="CinA"/>
    <property type="match status" value="1"/>
</dbReference>
<dbReference type="EMBL" id="CAFBMY010000001">
    <property type="protein sequence ID" value="CAB4914729.1"/>
    <property type="molecule type" value="Genomic_DNA"/>
</dbReference>
<dbReference type="InterPro" id="IPR008136">
    <property type="entry name" value="CinA_C"/>
</dbReference>
<gene>
    <name evidence="2" type="ORF">UFOPK2254_00074</name>
    <name evidence="3" type="ORF">UFOPK2646_00623</name>
    <name evidence="4" type="ORF">UFOPK2907_00294</name>
    <name evidence="5" type="ORF">UFOPK3197_00235</name>
    <name evidence="6" type="ORF">UFOPK3241_00062</name>
    <name evidence="7" type="ORF">UFOPK3707_00015</name>
    <name evidence="8" type="ORF">UFOPK3937_00199</name>
    <name evidence="9" type="ORF">UFOPK4265_00106</name>
    <name evidence="10" type="ORF">UFOPK4401_00304</name>
</gene>
<evidence type="ECO:0000259" key="1">
    <source>
        <dbReference type="Pfam" id="PF02464"/>
    </source>
</evidence>
<dbReference type="EMBL" id="CAFAZX010000002">
    <property type="protein sequence ID" value="CAB4839525.1"/>
    <property type="molecule type" value="Genomic_DNA"/>
</dbReference>
<dbReference type="EMBL" id="CAEZWO010000004">
    <property type="protein sequence ID" value="CAB4649791.1"/>
    <property type="molecule type" value="Genomic_DNA"/>
</dbReference>
<evidence type="ECO:0000313" key="8">
    <source>
        <dbReference type="EMBL" id="CAB4972082.1"/>
    </source>
</evidence>
<evidence type="ECO:0000313" key="7">
    <source>
        <dbReference type="EMBL" id="CAB4914729.1"/>
    </source>
</evidence>
<dbReference type="EMBL" id="CAEZYB010000056">
    <property type="protein sequence ID" value="CAB4704183.1"/>
    <property type="molecule type" value="Genomic_DNA"/>
</dbReference>
<evidence type="ECO:0000313" key="4">
    <source>
        <dbReference type="EMBL" id="CAB4766667.1"/>
    </source>
</evidence>
<proteinExistence type="predicted"/>
<name>A0A6J7SYR9_9ZZZZ</name>